<gene>
    <name evidence="1" type="ORF">GCM10009784_16460</name>
</gene>
<sequence>MAPGLLQLAQRRQRTDERSFVVVINRSLDKPPHFRPLQGRIKTTTTDEFSYLILNNAHCIHSFPQGFGMQEGGARRRLSDW</sequence>
<evidence type="ECO:0000313" key="2">
    <source>
        <dbReference type="Proteomes" id="UP001500974"/>
    </source>
</evidence>
<reference evidence="1 2" key="1">
    <citation type="journal article" date="2019" name="Int. J. Syst. Evol. Microbiol.">
        <title>The Global Catalogue of Microorganisms (GCM) 10K type strain sequencing project: providing services to taxonomists for standard genome sequencing and annotation.</title>
        <authorList>
            <consortium name="The Broad Institute Genomics Platform"/>
            <consortium name="The Broad Institute Genome Sequencing Center for Infectious Disease"/>
            <person name="Wu L."/>
            <person name="Ma J."/>
        </authorList>
    </citation>
    <scope>NUCLEOTIDE SEQUENCE [LARGE SCALE GENOMIC DNA]</scope>
    <source>
        <strain evidence="1 2">JCM 14917</strain>
    </source>
</reference>
<comment type="caution">
    <text evidence="1">The sequence shown here is derived from an EMBL/GenBank/DDBJ whole genome shotgun (WGS) entry which is preliminary data.</text>
</comment>
<accession>A0ABN3AV09</accession>
<proteinExistence type="predicted"/>
<organism evidence="1 2">
    <name type="scientific">Arthrobacter parietis</name>
    <dbReference type="NCBI Taxonomy" id="271434"/>
    <lineage>
        <taxon>Bacteria</taxon>
        <taxon>Bacillati</taxon>
        <taxon>Actinomycetota</taxon>
        <taxon>Actinomycetes</taxon>
        <taxon>Micrococcales</taxon>
        <taxon>Micrococcaceae</taxon>
        <taxon>Arthrobacter</taxon>
    </lineage>
</organism>
<dbReference type="EMBL" id="BAAAON010000002">
    <property type="protein sequence ID" value="GAA2175174.1"/>
    <property type="molecule type" value="Genomic_DNA"/>
</dbReference>
<dbReference type="Proteomes" id="UP001500974">
    <property type="component" value="Unassembled WGS sequence"/>
</dbReference>
<name>A0ABN3AV09_9MICC</name>
<evidence type="ECO:0000313" key="1">
    <source>
        <dbReference type="EMBL" id="GAA2175174.1"/>
    </source>
</evidence>
<protein>
    <submittedName>
        <fullName evidence="1">Uncharacterized protein</fullName>
    </submittedName>
</protein>
<keyword evidence="2" id="KW-1185">Reference proteome</keyword>